<evidence type="ECO:0000256" key="3">
    <source>
        <dbReference type="ARBA" id="ARBA00022475"/>
    </source>
</evidence>
<dbReference type="PANTHER" id="PTHR34229">
    <property type="entry name" value="METAL TRANSPORT PROTEIN HI_1621-RELATED"/>
    <property type="match status" value="1"/>
</dbReference>
<protein>
    <submittedName>
        <fullName evidence="8">Cobalt transporter CbiM</fullName>
    </submittedName>
</protein>
<reference evidence="8 9" key="1">
    <citation type="journal article" date="2018" name="Int. J. Syst. Evol. Microbiol.">
        <title>Mesosutterella multiformis gen. nov., sp. nov., a member of the family Sutterellaceae and Sutterella megalosphaeroides sp. nov., isolated from human faeces.</title>
        <authorList>
            <person name="Sakamoto M."/>
            <person name="Ikeyama N."/>
            <person name="Kunihiro T."/>
            <person name="Iino T."/>
            <person name="Yuki M."/>
            <person name="Ohkuma M."/>
        </authorList>
    </citation>
    <scope>NUCLEOTIDE SEQUENCE [LARGE SCALE GENOMIC DNA]</scope>
    <source>
        <strain evidence="8 9">4NBBH2</strain>
    </source>
</reference>
<evidence type="ECO:0000256" key="4">
    <source>
        <dbReference type="ARBA" id="ARBA00022692"/>
    </source>
</evidence>
<dbReference type="InterPro" id="IPR002751">
    <property type="entry name" value="CbiM/NikMN"/>
</dbReference>
<evidence type="ECO:0000256" key="2">
    <source>
        <dbReference type="ARBA" id="ARBA00022448"/>
    </source>
</evidence>
<keyword evidence="3" id="KW-1003">Cell membrane</keyword>
<feature type="transmembrane region" description="Helical" evidence="7">
    <location>
        <begin position="94"/>
        <end position="118"/>
    </location>
</feature>
<comment type="subcellular location">
    <subcellularLocation>
        <location evidence="1">Cell membrane</location>
        <topology evidence="1">Multi-pass membrane protein</topology>
    </subcellularLocation>
</comment>
<dbReference type="GO" id="GO:0005886">
    <property type="term" value="C:plasma membrane"/>
    <property type="evidence" value="ECO:0007669"/>
    <property type="project" value="UniProtKB-SubCell"/>
</dbReference>
<evidence type="ECO:0000313" key="8">
    <source>
        <dbReference type="EMBL" id="GBO94888.1"/>
    </source>
</evidence>
<evidence type="ECO:0000256" key="5">
    <source>
        <dbReference type="ARBA" id="ARBA00022989"/>
    </source>
</evidence>
<keyword evidence="5 7" id="KW-1133">Transmembrane helix</keyword>
<feature type="transmembrane region" description="Helical" evidence="7">
    <location>
        <begin position="35"/>
        <end position="56"/>
    </location>
</feature>
<dbReference type="PANTHER" id="PTHR34229:SF1">
    <property type="entry name" value="METAL TRANSPORT PROTEIN HI_1621-RELATED"/>
    <property type="match status" value="1"/>
</dbReference>
<feature type="transmembrane region" description="Helical" evidence="7">
    <location>
        <begin position="6"/>
        <end position="28"/>
    </location>
</feature>
<dbReference type="Gene3D" id="1.10.1760.20">
    <property type="match status" value="1"/>
</dbReference>
<dbReference type="OrthoDB" id="9792317at2"/>
<accession>A0A388SF40</accession>
<keyword evidence="9" id="KW-1185">Reference proteome</keyword>
<name>A0A388SF40_9BURK</name>
<organism evidence="8 9">
    <name type="scientific">Mesosutterella multiformis</name>
    <dbReference type="NCBI Taxonomy" id="2259133"/>
    <lineage>
        <taxon>Bacteria</taxon>
        <taxon>Pseudomonadati</taxon>
        <taxon>Pseudomonadota</taxon>
        <taxon>Betaproteobacteria</taxon>
        <taxon>Burkholderiales</taxon>
        <taxon>Sutterellaceae</taxon>
        <taxon>Mesosutterella</taxon>
    </lineage>
</organism>
<keyword evidence="2" id="KW-0813">Transport</keyword>
<evidence type="ECO:0000256" key="6">
    <source>
        <dbReference type="ARBA" id="ARBA00023136"/>
    </source>
</evidence>
<comment type="caution">
    <text evidence="8">The sequence shown here is derived from an EMBL/GenBank/DDBJ whole genome shotgun (WGS) entry which is preliminary data.</text>
</comment>
<feature type="transmembrane region" description="Helical" evidence="7">
    <location>
        <begin position="171"/>
        <end position="194"/>
    </location>
</feature>
<dbReference type="AlphaFoldDB" id="A0A388SF40"/>
<evidence type="ECO:0000256" key="7">
    <source>
        <dbReference type="SAM" id="Phobius"/>
    </source>
</evidence>
<dbReference type="Pfam" id="PF01891">
    <property type="entry name" value="CbiM"/>
    <property type="match status" value="1"/>
</dbReference>
<feature type="transmembrane region" description="Helical" evidence="7">
    <location>
        <begin position="68"/>
        <end position="87"/>
    </location>
</feature>
<evidence type="ECO:0000256" key="1">
    <source>
        <dbReference type="ARBA" id="ARBA00004651"/>
    </source>
</evidence>
<dbReference type="RefSeq" id="WP_116271071.1">
    <property type="nucleotide sequence ID" value="NZ_BGZJ01000002.1"/>
</dbReference>
<dbReference type="NCBIfam" id="NF004905">
    <property type="entry name" value="PRK06265.1-5"/>
    <property type="match status" value="1"/>
</dbReference>
<dbReference type="EMBL" id="BGZJ01000002">
    <property type="protein sequence ID" value="GBO94888.1"/>
    <property type="molecule type" value="Genomic_DNA"/>
</dbReference>
<evidence type="ECO:0000313" key="9">
    <source>
        <dbReference type="Proteomes" id="UP000266091"/>
    </source>
</evidence>
<gene>
    <name evidence="8" type="primary">cbiM</name>
    <name evidence="8" type="ORF">MESMUL_22420</name>
</gene>
<keyword evidence="6 7" id="KW-0472">Membrane</keyword>
<proteinExistence type="predicted"/>
<dbReference type="NCBIfam" id="NF004904">
    <property type="entry name" value="PRK06265.1-4"/>
    <property type="match status" value="1"/>
</dbReference>
<dbReference type="Proteomes" id="UP000266091">
    <property type="component" value="Unassembled WGS sequence"/>
</dbReference>
<feature type="transmembrane region" description="Helical" evidence="7">
    <location>
        <begin position="138"/>
        <end position="159"/>
    </location>
</feature>
<dbReference type="GO" id="GO:0000041">
    <property type="term" value="P:transition metal ion transport"/>
    <property type="evidence" value="ECO:0007669"/>
    <property type="project" value="InterPro"/>
</dbReference>
<sequence length="217" mass="21870">MHIAEGVLSAPVLITGAVVAAGAVAYGLKKLDPRQVMMAAILGAAFFVASLIHIPVGPSSVHLLLNGLLGVLLGWSAVPVIFVGLLLQAILYGFGGLTVLGVNTATMGLGAVLSWYIFGGLLSVLKPLGAKKAAAVSGFVSGACGVAIAAVLTALALAFTDEGFKASAVMLLAAHLPVMLIEGIVTAVAVSFIARVRPALLPETTRLKLAGMIPPAE</sequence>
<keyword evidence="4 7" id="KW-0812">Transmembrane</keyword>